<feature type="chain" id="PRO_5038806136" evidence="6">
    <location>
        <begin position="26"/>
        <end position="430"/>
    </location>
</feature>
<keyword evidence="4" id="KW-0564">Palmitate</keyword>
<evidence type="ECO:0000256" key="6">
    <source>
        <dbReference type="SAM" id="SignalP"/>
    </source>
</evidence>
<dbReference type="PANTHER" id="PTHR43649:SF33">
    <property type="entry name" value="POLYGALACTURONAN_RHAMNOGALACTURONAN-BINDING PROTEIN YTCQ"/>
    <property type="match status" value="1"/>
</dbReference>
<protein>
    <submittedName>
        <fullName evidence="7">ABC transporter, solute-binding protein</fullName>
    </submittedName>
</protein>
<feature type="signal peptide" evidence="6">
    <location>
        <begin position="1"/>
        <end position="25"/>
    </location>
</feature>
<evidence type="ECO:0000313" key="7">
    <source>
        <dbReference type="EMBL" id="KFI88995.1"/>
    </source>
</evidence>
<dbReference type="RefSeq" id="WP_033509790.1">
    <property type="nucleotide sequence ID" value="NZ_JDTM01000008.1"/>
</dbReference>
<dbReference type="PANTHER" id="PTHR43649">
    <property type="entry name" value="ARABINOSE-BINDING PROTEIN-RELATED"/>
    <property type="match status" value="1"/>
</dbReference>
<dbReference type="SUPFAM" id="SSF53850">
    <property type="entry name" value="Periplasmic binding protein-like II"/>
    <property type="match status" value="1"/>
</dbReference>
<reference evidence="7 8" key="1">
    <citation type="submission" date="2014-03" db="EMBL/GenBank/DDBJ databases">
        <title>Genomics of Bifidobacteria.</title>
        <authorList>
            <person name="Ventura M."/>
            <person name="Milani C."/>
            <person name="Lugli G.A."/>
        </authorList>
    </citation>
    <scope>NUCLEOTIDE SEQUENCE [LARGE SCALE GENOMIC DNA]</scope>
    <source>
        <strain evidence="7 8">LMG 14934</strain>
    </source>
</reference>
<gene>
    <name evidence="7" type="ORF">BSAE_0451</name>
</gene>
<dbReference type="PROSITE" id="PS51257">
    <property type="entry name" value="PROKAR_LIPOPROTEIN"/>
    <property type="match status" value="1"/>
</dbReference>
<name>A0A087D0E5_9BIFI</name>
<dbReference type="Pfam" id="PF01547">
    <property type="entry name" value="SBP_bac_1"/>
    <property type="match status" value="1"/>
</dbReference>
<dbReference type="InterPro" id="IPR050490">
    <property type="entry name" value="Bact_solute-bd_prot1"/>
</dbReference>
<evidence type="ECO:0000256" key="3">
    <source>
        <dbReference type="ARBA" id="ARBA00023136"/>
    </source>
</evidence>
<accession>A0A087D0E5</accession>
<evidence type="ECO:0000256" key="4">
    <source>
        <dbReference type="ARBA" id="ARBA00023139"/>
    </source>
</evidence>
<comment type="caution">
    <text evidence="7">The sequence shown here is derived from an EMBL/GenBank/DDBJ whole genome shotgun (WGS) entry which is preliminary data.</text>
</comment>
<proteinExistence type="predicted"/>
<dbReference type="AlphaFoldDB" id="A0A087D0E5"/>
<organism evidence="7 8">
    <name type="scientific">Bifidobacterium pullorum subsp. saeculare DSM 6531 = LMG 14934</name>
    <dbReference type="NCBI Taxonomy" id="1437611"/>
    <lineage>
        <taxon>Bacteria</taxon>
        <taxon>Bacillati</taxon>
        <taxon>Actinomycetota</taxon>
        <taxon>Actinomycetes</taxon>
        <taxon>Bifidobacteriales</taxon>
        <taxon>Bifidobacteriaceae</taxon>
        <taxon>Bifidobacterium</taxon>
    </lineage>
</organism>
<evidence type="ECO:0000256" key="2">
    <source>
        <dbReference type="ARBA" id="ARBA00022729"/>
    </source>
</evidence>
<dbReference type="CDD" id="cd13585">
    <property type="entry name" value="PBP2_TMBP_like"/>
    <property type="match status" value="1"/>
</dbReference>
<evidence type="ECO:0000256" key="5">
    <source>
        <dbReference type="ARBA" id="ARBA00023288"/>
    </source>
</evidence>
<keyword evidence="2 6" id="KW-0732">Signal</keyword>
<dbReference type="InterPro" id="IPR006059">
    <property type="entry name" value="SBP"/>
</dbReference>
<sequence length="430" mass="46595">MVSSMKKALALTGAAAMLLSMAACGGDNAGDDSGVKEITFQTWNLKNDKYTPYFEGLIAAYEEEHPDVKINWADQPSDGYEDKLSTQAASGELPDIVDGGASILYGLAKAGALMNLSEEAPDAEGDYYEGAWAGATMTGNGIEEGAYGFPWYVNDGPTYWNTELMQQCGLDPNAVPTTWDEYFAAGETIAKNCDGIYLATTMGSNTEDYVTAGATWMNDDHSAYTFNDEAGVKQLQNFIDLYNEGGIPPEALDSSWSQQSDFFQRGSLVAMAGSAYSADGFKQNSPDLYEKLTVGPRITNDGKSASVSYELLGISSQSKYPDVAIDFARFVTNAENQVEFAKQAAVFPSAQGGLEDEYYQNIDTSTLEGKALQITLDQVKNGYSSRPAEFTDANGYKYLQQQVALAMQGEQTAQEALDKTVEYANERLAR</sequence>
<dbReference type="EMBL" id="JGZM01000001">
    <property type="protein sequence ID" value="KFI88995.1"/>
    <property type="molecule type" value="Genomic_DNA"/>
</dbReference>
<evidence type="ECO:0000313" key="8">
    <source>
        <dbReference type="Proteomes" id="UP000029040"/>
    </source>
</evidence>
<dbReference type="Proteomes" id="UP000029040">
    <property type="component" value="Unassembled WGS sequence"/>
</dbReference>
<keyword evidence="5" id="KW-0449">Lipoprotein</keyword>
<keyword evidence="3" id="KW-0472">Membrane</keyword>
<dbReference type="Gene3D" id="3.40.190.10">
    <property type="entry name" value="Periplasmic binding protein-like II"/>
    <property type="match status" value="1"/>
</dbReference>
<keyword evidence="1" id="KW-1003">Cell membrane</keyword>
<evidence type="ECO:0000256" key="1">
    <source>
        <dbReference type="ARBA" id="ARBA00022475"/>
    </source>
</evidence>